<dbReference type="AlphaFoldDB" id="A0A2I4AIM0"/>
<feature type="domain" description="CUB" evidence="6">
    <location>
        <begin position="140"/>
        <end position="252"/>
    </location>
</feature>
<dbReference type="Gene3D" id="2.60.120.290">
    <property type="entry name" value="Spermadhesin, CUB domain"/>
    <property type="match status" value="8"/>
</dbReference>
<evidence type="ECO:0000256" key="3">
    <source>
        <dbReference type="ARBA" id="ARBA00023157"/>
    </source>
</evidence>
<dbReference type="OrthoDB" id="6022136at2759"/>
<dbReference type="InParanoid" id="A0A2I4AIM0"/>
<dbReference type="InterPro" id="IPR035914">
    <property type="entry name" value="Sperma_CUB_dom_sf"/>
</dbReference>
<feature type="domain" description="CUB" evidence="6">
    <location>
        <begin position="486"/>
        <end position="598"/>
    </location>
</feature>
<dbReference type="SUPFAM" id="SSF49854">
    <property type="entry name" value="Spermadhesin, CUB domain"/>
    <property type="match status" value="8"/>
</dbReference>
<dbReference type="Pfam" id="PF00431">
    <property type="entry name" value="CUB"/>
    <property type="match status" value="8"/>
</dbReference>
<keyword evidence="3" id="KW-1015">Disulfide bond</keyword>
<protein>
    <submittedName>
        <fullName evidence="8">Cubilin</fullName>
    </submittedName>
</protein>
<dbReference type="FunFam" id="2.60.120.290:FF:000013">
    <property type="entry name" value="Membrane frizzled-related protein"/>
    <property type="match status" value="4"/>
</dbReference>
<evidence type="ECO:0000259" key="6">
    <source>
        <dbReference type="PROSITE" id="PS01180"/>
    </source>
</evidence>
<dbReference type="FunFam" id="2.60.120.290:FF:000003">
    <property type="entry name" value="Neuropilin"/>
    <property type="match status" value="1"/>
</dbReference>
<accession>A0A2I4AIM0</accession>
<dbReference type="PROSITE" id="PS01180">
    <property type="entry name" value="CUB"/>
    <property type="match status" value="8"/>
</dbReference>
<feature type="domain" description="CUB" evidence="6">
    <location>
        <begin position="373"/>
        <end position="485"/>
    </location>
</feature>
<feature type="domain" description="CUB" evidence="6">
    <location>
        <begin position="23"/>
        <end position="136"/>
    </location>
</feature>
<evidence type="ECO:0000313" key="7">
    <source>
        <dbReference type="Proteomes" id="UP000192220"/>
    </source>
</evidence>
<evidence type="ECO:0000256" key="2">
    <source>
        <dbReference type="ARBA" id="ARBA00022737"/>
    </source>
</evidence>
<gene>
    <name evidence="8" type="primary">LOC106511124</name>
</gene>
<reference evidence="8" key="1">
    <citation type="submission" date="2025-08" db="UniProtKB">
        <authorList>
            <consortium name="RefSeq"/>
        </authorList>
    </citation>
    <scope>IDENTIFICATION</scope>
</reference>
<dbReference type="KEGG" id="alim:106511124"/>
<evidence type="ECO:0000256" key="5">
    <source>
        <dbReference type="PROSITE-ProRule" id="PRU00059"/>
    </source>
</evidence>
<dbReference type="GeneID" id="106511124"/>
<feature type="non-terminal residue" evidence="8">
    <location>
        <position position="904"/>
    </location>
</feature>
<organism evidence="7 8">
    <name type="scientific">Austrofundulus limnaeus</name>
    <name type="common">Annual killifish</name>
    <dbReference type="NCBI Taxonomy" id="52670"/>
    <lineage>
        <taxon>Eukaryota</taxon>
        <taxon>Metazoa</taxon>
        <taxon>Chordata</taxon>
        <taxon>Craniata</taxon>
        <taxon>Vertebrata</taxon>
        <taxon>Euteleostomi</taxon>
        <taxon>Actinopterygii</taxon>
        <taxon>Neopterygii</taxon>
        <taxon>Teleostei</taxon>
        <taxon>Neoteleostei</taxon>
        <taxon>Acanthomorphata</taxon>
        <taxon>Ovalentaria</taxon>
        <taxon>Atherinomorphae</taxon>
        <taxon>Cyprinodontiformes</taxon>
        <taxon>Rivulidae</taxon>
        <taxon>Austrofundulus</taxon>
    </lineage>
</organism>
<dbReference type="PANTHER" id="PTHR24251">
    <property type="entry name" value="OVOCHYMASE-RELATED"/>
    <property type="match status" value="1"/>
</dbReference>
<dbReference type="CDD" id="cd00041">
    <property type="entry name" value="CUB"/>
    <property type="match status" value="8"/>
</dbReference>
<evidence type="ECO:0000313" key="8">
    <source>
        <dbReference type="RefSeq" id="XP_013855322.1"/>
    </source>
</evidence>
<evidence type="ECO:0000256" key="1">
    <source>
        <dbReference type="ARBA" id="ARBA00022729"/>
    </source>
</evidence>
<dbReference type="FunFam" id="2.60.120.290:FF:000018">
    <property type="entry name" value="cubilin"/>
    <property type="match status" value="1"/>
</dbReference>
<feature type="domain" description="CUB" evidence="6">
    <location>
        <begin position="612"/>
        <end position="725"/>
    </location>
</feature>
<keyword evidence="7" id="KW-1185">Reference proteome</keyword>
<comment type="caution">
    <text evidence="5">Lacks conserved residue(s) required for the propagation of feature annotation.</text>
</comment>
<feature type="domain" description="CUB" evidence="6">
    <location>
        <begin position="846"/>
        <end position="904"/>
    </location>
</feature>
<name>A0A2I4AIM0_AUSLI</name>
<dbReference type="STRING" id="52670.A0A2I4AIM0"/>
<dbReference type="SMART" id="SM00042">
    <property type="entry name" value="CUB"/>
    <property type="match status" value="7"/>
</dbReference>
<proteinExistence type="predicted"/>
<dbReference type="InterPro" id="IPR000859">
    <property type="entry name" value="CUB_dom"/>
</dbReference>
<sequence length="904" mass="98211">MVFRTDSSIFMPGFQMMWYQNGCGGDLSGPRGSVSSPGYPVKYPENTECIWYINTAPGSSITVTIHEFDVEYHQNCNYDVLEVYGGPDLSAPKLAELCSTTVKPMQVSSTGNLLTVRFKSDAYVSGRGFNASWEEVQGGCGGPVTAPSGEIHSPSYPNSYPSNVDCSWVISVDPSHRVLFNFTDLDIEYHSTCLWDYVAIHDGSSISSPLLAQVCGTSAPLAITSTTNTIYVRFRSDASKNHRGFSARFSEACGTTITTDDVGGAIASPRYPSPYPPNQNCSWIIKAQEPFNHVTLSFTDFELERINVNCSHDAVEILDGDNYQAPSVGRYCGYEIPHPVTSFSNSLVVNFISDHSVSAKGFRATYSASTSSCGGDLVMQSGAFNSPNFPDAYPPNIECVWTIRSSPGNRLQLSFITFNLQGGSNCQNDYLEIREGNSTGAVVGRFCGNSLPSNYTSVIGHILWVKFVSDGSISGPGFRATFSHLYGVDVTGESGQIASPLYPRTYPNNANYHWTITVEGTSYVQIRFLDMDIEDLYDCYYDHLKIFDGPNVHHYPLGTFCGLALPGPLRSSGSTVTLQFQTDSVVGGRGFLVEWTAVQDSGPPPTITPGACGGLLMTGETPGFFYSPGWPESYPPNQECTWLIRSPNSIVELNILALDMEGFPPCYFDSITVRDGPSSQAPVLASVCGREPPSSLHSSGDSMFIHFSSDSSISGQGFNASYSKGCGGLLHVDRGVVSSPHYPQNYMSGLDCIWHVMVTPGFRVSVTFSSPFQIQGFGTACSSGDYLELRNGPDASSPPLGQRLCGANPPPILQTTDNHLFVHFVSDASNEASGFKLTFEAHSQACGGFIELSDFDPPGYLTSPNYPQNYPTNSDCIWVITVPNGEAVQIDFEDEFYIEPTRTQ</sequence>
<dbReference type="RefSeq" id="XP_013855322.1">
    <property type="nucleotide sequence ID" value="XM_013999868.1"/>
</dbReference>
<keyword evidence="1" id="KW-0732">Signal</keyword>
<feature type="domain" description="CUB" evidence="6">
    <location>
        <begin position="253"/>
        <end position="369"/>
    </location>
</feature>
<keyword evidence="4" id="KW-0325">Glycoprotein</keyword>
<evidence type="ECO:0000256" key="4">
    <source>
        <dbReference type="ARBA" id="ARBA00023180"/>
    </source>
</evidence>
<keyword evidence="2" id="KW-0677">Repeat</keyword>
<feature type="domain" description="CUB" evidence="6">
    <location>
        <begin position="726"/>
        <end position="842"/>
    </location>
</feature>
<dbReference type="FunFam" id="2.60.120.290:FF:000005">
    <property type="entry name" value="Procollagen C-endopeptidase enhancer 1"/>
    <property type="match status" value="1"/>
</dbReference>
<dbReference type="Proteomes" id="UP000192220">
    <property type="component" value="Unplaced"/>
</dbReference>